<protein>
    <submittedName>
        <fullName evidence="1">Uncharacterized protein</fullName>
    </submittedName>
</protein>
<accession>A0ACC0VZY6</accession>
<organism evidence="1 2">
    <name type="scientific">Peronosclerospora sorghi</name>
    <dbReference type="NCBI Taxonomy" id="230839"/>
    <lineage>
        <taxon>Eukaryota</taxon>
        <taxon>Sar</taxon>
        <taxon>Stramenopiles</taxon>
        <taxon>Oomycota</taxon>
        <taxon>Peronosporomycetes</taxon>
        <taxon>Peronosporales</taxon>
        <taxon>Peronosporaceae</taxon>
        <taxon>Peronosclerospora</taxon>
    </lineage>
</organism>
<evidence type="ECO:0000313" key="2">
    <source>
        <dbReference type="Proteomes" id="UP001163321"/>
    </source>
</evidence>
<proteinExistence type="predicted"/>
<gene>
    <name evidence="1" type="ORF">PsorP6_008750</name>
</gene>
<dbReference type="EMBL" id="CM047584">
    <property type="protein sequence ID" value="KAI9911772.1"/>
    <property type="molecule type" value="Genomic_DNA"/>
</dbReference>
<dbReference type="Proteomes" id="UP001163321">
    <property type="component" value="Chromosome 5"/>
</dbReference>
<reference evidence="1 2" key="1">
    <citation type="journal article" date="2022" name="bioRxiv">
        <title>The genome of the oomycete Peronosclerospora sorghi, a cosmopolitan pathogen of maize and sorghum, is inflated with dispersed pseudogenes.</title>
        <authorList>
            <person name="Fletcher K."/>
            <person name="Martin F."/>
            <person name="Isakeit T."/>
            <person name="Cavanaugh K."/>
            <person name="Magill C."/>
            <person name="Michelmore R."/>
        </authorList>
    </citation>
    <scope>NUCLEOTIDE SEQUENCE [LARGE SCALE GENOMIC DNA]</scope>
    <source>
        <strain evidence="1">P6</strain>
    </source>
</reference>
<name>A0ACC0VZY6_9STRA</name>
<evidence type="ECO:0000313" key="1">
    <source>
        <dbReference type="EMBL" id="KAI9911772.1"/>
    </source>
</evidence>
<sequence>MSSLSASDSEFEDAVDQTCLAITKRYCGPQSMPCRTSALVGASYVQEACVVTLDARKRCYKLCESLQNHHGLQATRGVDVDEQVAIFLFICGQNASSRLTQERFQHSFDTIHWYFKRVLQALVELHTAVVIMPTADDPVSADIARSRKFFPYFRDCVGVLDATHIPIHVPAHRQAAFRNRKGFLSQNVLAACRFDLSFCYVLAGWEGSAHDGCVLQDAHTKGFIVPSGKYFLGDARYDISNTVLTPYRGVRYHLKEWGRGNQRPHNAEELFNLRHSSLRNAVERIFGVLKKRLPVVVKGCQYPVKTQVQLVYALTAIHNFIIKHSGEYEIF</sequence>
<keyword evidence="2" id="KW-1185">Reference proteome</keyword>
<comment type="caution">
    <text evidence="1">The sequence shown here is derived from an EMBL/GenBank/DDBJ whole genome shotgun (WGS) entry which is preliminary data.</text>
</comment>